<name>A0AAU7QPG8_9GAMM</name>
<dbReference type="AlphaFoldDB" id="A0AAU7QPG8"/>
<accession>A0AAU7QPG8</accession>
<reference evidence="1" key="1">
    <citation type="submission" date="2024-06" db="EMBL/GenBank/DDBJ databases">
        <authorList>
            <person name="Sun Y."/>
        </authorList>
    </citation>
    <scope>NUCLEOTIDE SEQUENCE</scope>
    <source>
        <strain evidence="1">IGA1.0</strain>
    </source>
</reference>
<gene>
    <name evidence="1" type="ORF">ABNK63_07740</name>
</gene>
<protein>
    <recommendedName>
        <fullName evidence="2">DUF4105 domain-containing protein</fullName>
    </recommendedName>
</protein>
<dbReference type="EMBL" id="CP157948">
    <property type="protein sequence ID" value="XBS91511.1"/>
    <property type="molecule type" value="Genomic_DNA"/>
</dbReference>
<evidence type="ECO:0000313" key="1">
    <source>
        <dbReference type="EMBL" id="XBS91511.1"/>
    </source>
</evidence>
<evidence type="ECO:0008006" key="2">
    <source>
        <dbReference type="Google" id="ProtNLM"/>
    </source>
</evidence>
<sequence length="141" mass="15536">MVKVYVWLPDADHVGHAAITVANRYISFWPDGAAGKKDLKIKTSQPGLFMESLKEDIRYEGNRFPVTVEIQGLDENSILSYVASLEGGMPRYQLAKNNCSHIVARALSEGAKCKPSFTPHAGQYGKLGRVLGIGIGRLIRY</sequence>
<proteinExistence type="predicted"/>
<organism evidence="1">
    <name type="scientific">Rhodanobacter sp. IGA1.0</name>
    <dbReference type="NCBI Taxonomy" id="3158582"/>
    <lineage>
        <taxon>Bacteria</taxon>
        <taxon>Pseudomonadati</taxon>
        <taxon>Pseudomonadota</taxon>
        <taxon>Gammaproteobacteria</taxon>
        <taxon>Lysobacterales</taxon>
        <taxon>Rhodanobacteraceae</taxon>
        <taxon>Rhodanobacter</taxon>
    </lineage>
</organism>
<dbReference type="RefSeq" id="WP_350017093.1">
    <property type="nucleotide sequence ID" value="NZ_CP157948.1"/>
</dbReference>